<dbReference type="RefSeq" id="XP_060328120.1">
    <property type="nucleotide sequence ID" value="XM_060477803.1"/>
</dbReference>
<accession>A0AA39K414</accession>
<evidence type="ECO:0000313" key="2">
    <source>
        <dbReference type="Proteomes" id="UP001175211"/>
    </source>
</evidence>
<proteinExistence type="predicted"/>
<evidence type="ECO:0000313" key="1">
    <source>
        <dbReference type="EMBL" id="KAK0452784.1"/>
    </source>
</evidence>
<dbReference type="Proteomes" id="UP001175211">
    <property type="component" value="Unassembled WGS sequence"/>
</dbReference>
<sequence length="327" mass="37355">MNDELFKAVHHVELLGWMESDSSTLPMFISLVDHGYSLLTISIHSIHFNNKHVLTLSPIVALFCRLHLEGCSYDDDMLLHLLRSSSWLDMLEVGVPDRCIFTNLSKGSVPTTDMLSSAVGSMLESHLLCTFYYVTEYGVNYLFESPCFRSLVALMTRCLHDLYIRVDHKSFQYVQDLVDHSGSTLQSVDIVTNNWPPLAASMSLDLSGHSVLELLTLGQDSPHLALLIDALLSYRNPSTLRDLTLMIQLKYGYQSNAAWRRLFAVFMDHPWFTKLEKLNIDVFAYTARHVSEPDVIELVVYIWKIFKVPEIGFPIKVAHRLGMHRFD</sequence>
<dbReference type="GeneID" id="85361351"/>
<reference evidence="1" key="1">
    <citation type="submission" date="2023-06" db="EMBL/GenBank/DDBJ databases">
        <authorList>
            <consortium name="Lawrence Berkeley National Laboratory"/>
            <person name="Ahrendt S."/>
            <person name="Sahu N."/>
            <person name="Indic B."/>
            <person name="Wong-Bajracharya J."/>
            <person name="Merenyi Z."/>
            <person name="Ke H.-M."/>
            <person name="Monk M."/>
            <person name="Kocsube S."/>
            <person name="Drula E."/>
            <person name="Lipzen A."/>
            <person name="Balint B."/>
            <person name="Henrissat B."/>
            <person name="Andreopoulos B."/>
            <person name="Martin F.M."/>
            <person name="Harder C.B."/>
            <person name="Rigling D."/>
            <person name="Ford K.L."/>
            <person name="Foster G.D."/>
            <person name="Pangilinan J."/>
            <person name="Papanicolaou A."/>
            <person name="Barry K."/>
            <person name="LaButti K."/>
            <person name="Viragh M."/>
            <person name="Koriabine M."/>
            <person name="Yan M."/>
            <person name="Riley R."/>
            <person name="Champramary S."/>
            <person name="Plett K.L."/>
            <person name="Tsai I.J."/>
            <person name="Slot J."/>
            <person name="Sipos G."/>
            <person name="Plett J."/>
            <person name="Nagy L.G."/>
            <person name="Grigoriev I.V."/>
        </authorList>
    </citation>
    <scope>NUCLEOTIDE SEQUENCE</scope>
    <source>
        <strain evidence="1">CCBAS 213</strain>
    </source>
</reference>
<protein>
    <submittedName>
        <fullName evidence="1">Uncharacterized protein</fullName>
    </submittedName>
</protein>
<comment type="caution">
    <text evidence="1">The sequence shown here is derived from an EMBL/GenBank/DDBJ whole genome shotgun (WGS) entry which is preliminary data.</text>
</comment>
<gene>
    <name evidence="1" type="ORF">EV420DRAFT_1645633</name>
</gene>
<organism evidence="1 2">
    <name type="scientific">Armillaria tabescens</name>
    <name type="common">Ringless honey mushroom</name>
    <name type="synonym">Agaricus tabescens</name>
    <dbReference type="NCBI Taxonomy" id="1929756"/>
    <lineage>
        <taxon>Eukaryota</taxon>
        <taxon>Fungi</taxon>
        <taxon>Dikarya</taxon>
        <taxon>Basidiomycota</taxon>
        <taxon>Agaricomycotina</taxon>
        <taxon>Agaricomycetes</taxon>
        <taxon>Agaricomycetidae</taxon>
        <taxon>Agaricales</taxon>
        <taxon>Marasmiineae</taxon>
        <taxon>Physalacriaceae</taxon>
        <taxon>Desarmillaria</taxon>
    </lineage>
</organism>
<dbReference type="EMBL" id="JAUEPS010000030">
    <property type="protein sequence ID" value="KAK0452784.1"/>
    <property type="molecule type" value="Genomic_DNA"/>
</dbReference>
<name>A0AA39K414_ARMTA</name>
<dbReference type="AlphaFoldDB" id="A0AA39K414"/>
<keyword evidence="2" id="KW-1185">Reference proteome</keyword>